<dbReference type="KEGG" id="cpae:CPAST_c18610"/>
<evidence type="ECO:0000256" key="2">
    <source>
        <dbReference type="SAM" id="Phobius"/>
    </source>
</evidence>
<feature type="transmembrane region" description="Helical" evidence="2">
    <location>
        <begin position="80"/>
        <end position="101"/>
    </location>
</feature>
<keyword evidence="1 2" id="KW-0812">Transmembrane</keyword>
<keyword evidence="6" id="KW-1185">Reference proteome</keyword>
<keyword evidence="1 2" id="KW-0472">Membrane</keyword>
<sequence length="112" mass="12233">MIAFFGLLIGIIIGVFWNAPIPDKFSPYMSVAIFACLDSVFGALRAGLSKQFRADVFISGFFGNAVLSVALVYLGDKLGIPIYLAAVIVFGSRIFNNFALIRRSLLDRGKIH</sequence>
<evidence type="ECO:0008006" key="7">
    <source>
        <dbReference type="Google" id="ProtNLM"/>
    </source>
</evidence>
<accession>A0A0H3J1Z6</accession>
<reference evidence="3 6" key="1">
    <citation type="journal article" date="2015" name="Genome Announc.">
        <title>Complete Genome Sequence of the Nitrogen-Fixing and Solvent-Producing Clostridium pasteurianum DSM 525.</title>
        <authorList>
            <person name="Poehlein A."/>
            <person name="Grosse-Honebrink A."/>
            <person name="Zhang Y."/>
            <person name="Minton N.P."/>
            <person name="Daniel R."/>
        </authorList>
    </citation>
    <scope>NUCLEOTIDE SEQUENCE [LARGE SCALE GENOMIC DNA]</scope>
    <source>
        <strain evidence="3">DSM 525</strain>
        <strain evidence="6">DSM 525 / ATCC 6013</strain>
    </source>
</reference>
<organism evidence="3 6">
    <name type="scientific">Clostridium pasteurianum DSM 525 = ATCC 6013</name>
    <dbReference type="NCBI Taxonomy" id="1262449"/>
    <lineage>
        <taxon>Bacteria</taxon>
        <taxon>Bacillati</taxon>
        <taxon>Bacillota</taxon>
        <taxon>Clostridia</taxon>
        <taxon>Eubacteriales</taxon>
        <taxon>Clostridiaceae</taxon>
        <taxon>Clostridium</taxon>
    </lineage>
</organism>
<evidence type="ECO:0000313" key="5">
    <source>
        <dbReference type="Proteomes" id="UP000028042"/>
    </source>
</evidence>
<dbReference type="EMBL" id="CP009268">
    <property type="protein sequence ID" value="AJA51919.1"/>
    <property type="molecule type" value="Genomic_DNA"/>
</dbReference>
<dbReference type="Proteomes" id="UP000030905">
    <property type="component" value="Chromosome"/>
</dbReference>
<comment type="similarity">
    <text evidence="1">Belongs to the sbp family.</text>
</comment>
<keyword evidence="1" id="KW-1003">Cell membrane</keyword>
<dbReference type="PIRSF" id="PIRSF018579">
    <property type="entry name" value="Sbp"/>
    <property type="match status" value="1"/>
</dbReference>
<keyword evidence="2" id="KW-1133">Transmembrane helix</keyword>
<feature type="transmembrane region" description="Helical" evidence="2">
    <location>
        <begin position="56"/>
        <end position="74"/>
    </location>
</feature>
<feature type="transmembrane region" description="Helical" evidence="2">
    <location>
        <begin position="28"/>
        <end position="44"/>
    </location>
</feature>
<dbReference type="GeneID" id="93074019"/>
<dbReference type="InterPro" id="IPR009709">
    <property type="entry name" value="DUF1290"/>
</dbReference>
<dbReference type="RefSeq" id="WP_003444083.1">
    <property type="nucleotide sequence ID" value="NZ_ANZB01000004.1"/>
</dbReference>
<reference evidence="4 5" key="3">
    <citation type="journal article" name="Genome Announc.">
        <title>Improved Draft Genome Sequence of Clostridium pasteurianum Strain ATCC 6013 (DSM 525) Using a Hybrid Next-Generation Sequencing Approach.</title>
        <authorList>
            <person name="Pyne M.E."/>
            <person name="Utturkar S."/>
            <person name="Brown S.D."/>
            <person name="Moo-Young M."/>
            <person name="Chung D.A."/>
            <person name="Chou C.P."/>
        </authorList>
    </citation>
    <scope>NUCLEOTIDE SEQUENCE [LARGE SCALE GENOMIC DNA]</scope>
    <source>
        <strain evidence="4 5">ATCC 6013</strain>
    </source>
</reference>
<dbReference type="GO" id="GO:0005886">
    <property type="term" value="C:plasma membrane"/>
    <property type="evidence" value="ECO:0007669"/>
    <property type="project" value="UniProtKB-SubCell"/>
</dbReference>
<name>A0A0H3J1Z6_CLOPA</name>
<gene>
    <name evidence="3" type="ORF">CLPA_c18610</name>
    <name evidence="4" type="ORF">CP6013_01319</name>
</gene>
<protein>
    <recommendedName>
        <fullName evidence="7">Small basic protein</fullName>
    </recommendedName>
</protein>
<dbReference type="Proteomes" id="UP000028042">
    <property type="component" value="Unassembled WGS sequence"/>
</dbReference>
<evidence type="ECO:0000313" key="3">
    <source>
        <dbReference type="EMBL" id="AJA51919.1"/>
    </source>
</evidence>
<dbReference type="Pfam" id="PF06947">
    <property type="entry name" value="DUF1290"/>
    <property type="match status" value="1"/>
</dbReference>
<dbReference type="EMBL" id="JPGY02000001">
    <property type="protein sequence ID" value="KRU12072.1"/>
    <property type="molecule type" value="Genomic_DNA"/>
</dbReference>
<reference evidence="4" key="2">
    <citation type="submission" date="2015-10" db="EMBL/GenBank/DDBJ databases">
        <title>Improved Draft Genome Sequence of Clostridium pasteurianum Strain ATCC 6013 (DSM 525) Using a Hybrid Next-Generation Sequencing Approach.</title>
        <authorList>
            <person name="Pyne M.E."/>
            <person name="Utturkar S.M."/>
            <person name="Brown S.D."/>
            <person name="Moo-Young M."/>
            <person name="Chung D.A."/>
            <person name="Chou P.C."/>
        </authorList>
    </citation>
    <scope>NUCLEOTIDE SEQUENCE</scope>
    <source>
        <strain evidence="4">ATCC 6013</strain>
    </source>
</reference>
<comment type="subcellular location">
    <subcellularLocation>
        <location evidence="1">Cell membrane</location>
        <topology evidence="1">Multi-pass membrane protein</topology>
    </subcellularLocation>
</comment>
<evidence type="ECO:0000313" key="6">
    <source>
        <dbReference type="Proteomes" id="UP000030905"/>
    </source>
</evidence>
<dbReference type="eggNOG" id="COG3856">
    <property type="taxonomic scope" value="Bacteria"/>
</dbReference>
<dbReference type="PATRIC" id="fig|1262449.3.peg.1700"/>
<dbReference type="KEGG" id="cpat:CLPA_c18610"/>
<proteinExistence type="inferred from homology"/>
<dbReference type="AlphaFoldDB" id="A0A0H3J1Z6"/>
<evidence type="ECO:0000313" key="4">
    <source>
        <dbReference type="EMBL" id="KRU12072.1"/>
    </source>
</evidence>
<evidence type="ECO:0000256" key="1">
    <source>
        <dbReference type="PIRNR" id="PIRNR018579"/>
    </source>
</evidence>